<dbReference type="PANTHER" id="PTHR44858:SF1">
    <property type="entry name" value="UDP-N-ACETYLGLUCOSAMINE--PEPTIDE N-ACETYLGLUCOSAMINYLTRANSFERASE SPINDLY-RELATED"/>
    <property type="match status" value="1"/>
</dbReference>
<feature type="repeat" description="TPR" evidence="3">
    <location>
        <begin position="137"/>
        <end position="170"/>
    </location>
</feature>
<evidence type="ECO:0000256" key="1">
    <source>
        <dbReference type="ARBA" id="ARBA00022737"/>
    </source>
</evidence>
<sequence length="415" mass="47518">MAQLSEPKILKGILSFFCLCVAFLSVVGCSSDTRQSTRIPPLPTDDATHRIKVGIEYLTTVIRRSPRSAANYHKRAELYVALREYDRALEDIEEALDISPSNGLFLLTRARVLRQLKKYDEALASARRAEVLQQDTPELYVLLGDLTQQKRQFRQAKLYLAKALQMAPYDGEAYFYTGLLDARQGDTLSGVALMQRALDLKPRFLPAYVELTTIHTRLREYDQAREINRIGLKYFPKESQLHYARGEMYFTQKRLDSALISYRKAIVFDSTNYIADFYAGIIYLKWNSIPQAIKSFQKVQRFNPKYPQIHFLLGTAYDRVGNLDGSIEQYSLAAEQDPTDWRSKGRLYRAQQRKMYLETYGTLPPAAPEAVAEAEDETTAPEKALDPSRVQIEVLTPNLQLKTKADTSRNFKIKP</sequence>
<feature type="region of interest" description="Disordered" evidence="5">
    <location>
        <begin position="368"/>
        <end position="388"/>
    </location>
</feature>
<accession>A0A7W6EQ21</accession>
<dbReference type="SUPFAM" id="SSF48452">
    <property type="entry name" value="TPR-like"/>
    <property type="match status" value="1"/>
</dbReference>
<evidence type="ECO:0000256" key="4">
    <source>
        <dbReference type="SAM" id="Coils"/>
    </source>
</evidence>
<dbReference type="Gene3D" id="1.25.40.10">
    <property type="entry name" value="Tetratricopeptide repeat domain"/>
    <property type="match status" value="2"/>
</dbReference>
<gene>
    <name evidence="6" type="ORF">FHS57_001944</name>
</gene>
<dbReference type="PANTHER" id="PTHR44858">
    <property type="entry name" value="TETRATRICOPEPTIDE REPEAT PROTEIN 6"/>
    <property type="match status" value="1"/>
</dbReference>
<dbReference type="PROSITE" id="PS50293">
    <property type="entry name" value="TPR_REGION"/>
    <property type="match status" value="1"/>
</dbReference>
<name>A0A7W6EQ21_9BACT</name>
<dbReference type="InterPro" id="IPR050498">
    <property type="entry name" value="Ycf3"/>
</dbReference>
<organism evidence="6 7">
    <name type="scientific">Runella defluvii</name>
    <dbReference type="NCBI Taxonomy" id="370973"/>
    <lineage>
        <taxon>Bacteria</taxon>
        <taxon>Pseudomonadati</taxon>
        <taxon>Bacteroidota</taxon>
        <taxon>Cytophagia</taxon>
        <taxon>Cytophagales</taxon>
        <taxon>Spirosomataceae</taxon>
        <taxon>Runella</taxon>
    </lineage>
</organism>
<dbReference type="RefSeq" id="WP_221225584.1">
    <property type="nucleotide sequence ID" value="NZ_JACIBY010000003.1"/>
</dbReference>
<feature type="repeat" description="TPR" evidence="3">
    <location>
        <begin position="239"/>
        <end position="272"/>
    </location>
</feature>
<reference evidence="6 7" key="1">
    <citation type="submission" date="2020-08" db="EMBL/GenBank/DDBJ databases">
        <title>Genomic Encyclopedia of Type Strains, Phase IV (KMG-IV): sequencing the most valuable type-strain genomes for metagenomic binning, comparative biology and taxonomic classification.</title>
        <authorList>
            <person name="Goeker M."/>
        </authorList>
    </citation>
    <scope>NUCLEOTIDE SEQUENCE [LARGE SCALE GENOMIC DNA]</scope>
    <source>
        <strain evidence="6 7">DSM 17976</strain>
    </source>
</reference>
<evidence type="ECO:0000256" key="3">
    <source>
        <dbReference type="PROSITE-ProRule" id="PRU00339"/>
    </source>
</evidence>
<keyword evidence="4" id="KW-0175">Coiled coil</keyword>
<comment type="caution">
    <text evidence="6">The sequence shown here is derived from an EMBL/GenBank/DDBJ whole genome shotgun (WGS) entry which is preliminary data.</text>
</comment>
<keyword evidence="2 3" id="KW-0802">TPR repeat</keyword>
<evidence type="ECO:0000256" key="5">
    <source>
        <dbReference type="SAM" id="MobiDB-lite"/>
    </source>
</evidence>
<dbReference type="Proteomes" id="UP000541352">
    <property type="component" value="Unassembled WGS sequence"/>
</dbReference>
<evidence type="ECO:0000313" key="7">
    <source>
        <dbReference type="Proteomes" id="UP000541352"/>
    </source>
</evidence>
<dbReference type="PROSITE" id="PS50005">
    <property type="entry name" value="TPR"/>
    <property type="match status" value="5"/>
</dbReference>
<dbReference type="InterPro" id="IPR019734">
    <property type="entry name" value="TPR_rpt"/>
</dbReference>
<dbReference type="AlphaFoldDB" id="A0A7W6EQ21"/>
<feature type="coiled-coil region" evidence="4">
    <location>
        <begin position="75"/>
        <end position="129"/>
    </location>
</feature>
<evidence type="ECO:0000313" key="6">
    <source>
        <dbReference type="EMBL" id="MBB3837947.1"/>
    </source>
</evidence>
<protein>
    <submittedName>
        <fullName evidence="6">Tetratricopeptide (TPR) repeat protein</fullName>
    </submittedName>
</protein>
<feature type="repeat" description="TPR" evidence="3">
    <location>
        <begin position="69"/>
        <end position="102"/>
    </location>
</feature>
<dbReference type="SMART" id="SM00028">
    <property type="entry name" value="TPR"/>
    <property type="match status" value="7"/>
</dbReference>
<dbReference type="EMBL" id="JACIBY010000003">
    <property type="protein sequence ID" value="MBB3837947.1"/>
    <property type="molecule type" value="Genomic_DNA"/>
</dbReference>
<dbReference type="Pfam" id="PF13432">
    <property type="entry name" value="TPR_16"/>
    <property type="match status" value="4"/>
</dbReference>
<proteinExistence type="predicted"/>
<keyword evidence="1" id="KW-0677">Repeat</keyword>
<feature type="repeat" description="TPR" evidence="3">
    <location>
        <begin position="307"/>
        <end position="340"/>
    </location>
</feature>
<evidence type="ECO:0000256" key="2">
    <source>
        <dbReference type="ARBA" id="ARBA00022803"/>
    </source>
</evidence>
<dbReference type="InterPro" id="IPR011990">
    <property type="entry name" value="TPR-like_helical_dom_sf"/>
</dbReference>
<keyword evidence="7" id="KW-1185">Reference proteome</keyword>
<feature type="repeat" description="TPR" evidence="3">
    <location>
        <begin position="273"/>
        <end position="306"/>
    </location>
</feature>